<evidence type="ECO:0000259" key="2">
    <source>
        <dbReference type="PROSITE" id="PS50943"/>
    </source>
</evidence>
<dbReference type="InterPro" id="IPR010982">
    <property type="entry name" value="Lambda_DNA-bd_dom_sf"/>
</dbReference>
<proteinExistence type="predicted"/>
<protein>
    <submittedName>
        <fullName evidence="3">RNA-dependent RNA polymerase</fullName>
    </submittedName>
</protein>
<accession>A0A8S5UAT6</accession>
<sequence length="966" mass="105688">MISRPGRALPSSSNSKSMRPYSVLSMVCCQPFRCNSASTNMVNPEFIFPSLMTSGILWIGLFISVIFSWRATMTEDTLSHYGILRKSGRYPWGSGKDPYQRSRDFQGLVKGLADKGMSEAEIAKGLGMTTTELRATKSIAKRERQAVEIAMVRKLDAKGMSQAAIADRIGVSASTVRNYLKDDAGKTSSKIEGVADILKRETDKHRYIDIGSGTEVSLGTTATTLKLASATLEAQGYQVQDIKIRQLGTDNYTSTRVLVAPGVPKSETVQNLDKINVVGVRTDPDGHKLSLKPPAPLDSKRVMVRYSEDGGTNMDGVIEIRRGLKDLNLGKSNYAQVRISVDGTHYLKGMAIYADDLPAGKDIRFNTNKSKKVPMIGDGDTVLKKIKTDPDNPFGATIRRQMEYIDKDGKKKLSPINLVNEEGSWGNWSKTLSAQFLSKQDISFAKQQLDISTDEAKKKFRDIMALTNPVLRKKALQDFADGCDSDAVRLRAAAVPGQAYQVLLPVTSLKPTEVYAPNFKNGSKVALVRYPHGGTFEIPILTVNNGHKDARKTIGELARDAIGIHPNVAQRLSGADFDGDTAMVIPITPRSRIRSTSPLKGLEGFDPSAAYPGYPGMKVLSETGKQKQMGMVSNLITDMTIKGATEAELARAVRHSMVVIDAAKHKLDYRTSAVDNGIAELKKKYQPEGGVSTLISRAASEVDIPKRKPRSMAKGGPIDPVTGKKVYEETGESYTVTREFKTKDPRIETRLRTSKATRMELVDDARKLSSGTPMEELYARYANDMKSLANTARREIVNTPTLKRDPGAAKEYADEVTSLKEKVRVALTNAPRERQAQLIAGGVVRAKVEENPGLTKDERVRLESQALKAARIRTGASRKEVQFDITDSEWKAIMNGAVSNAMMESIARYADPERLHELSMPKEKPVLSVGVVARARAMAKNGATTSEIAEMLGISTSSVLEAVKGN</sequence>
<keyword evidence="3" id="KW-0696">RNA-directed RNA polymerase</keyword>
<evidence type="ECO:0000313" key="3">
    <source>
        <dbReference type="EMBL" id="DAF91593.1"/>
    </source>
</evidence>
<dbReference type="CDD" id="cd00093">
    <property type="entry name" value="HTH_XRE"/>
    <property type="match status" value="1"/>
</dbReference>
<keyword evidence="1" id="KW-1133">Transmembrane helix</keyword>
<name>A0A8S5UAT6_9CAUD</name>
<dbReference type="Gene3D" id="1.10.260.40">
    <property type="entry name" value="lambda repressor-like DNA-binding domains"/>
    <property type="match status" value="1"/>
</dbReference>
<keyword evidence="1" id="KW-0812">Transmembrane</keyword>
<dbReference type="PROSITE" id="PS50943">
    <property type="entry name" value="HTH_CROC1"/>
    <property type="match status" value="1"/>
</dbReference>
<feature type="transmembrane region" description="Helical" evidence="1">
    <location>
        <begin position="46"/>
        <end position="69"/>
    </location>
</feature>
<dbReference type="EMBL" id="BK016058">
    <property type="protein sequence ID" value="DAF91593.1"/>
    <property type="molecule type" value="Genomic_DNA"/>
</dbReference>
<dbReference type="Pfam" id="PF01381">
    <property type="entry name" value="HTH_3"/>
    <property type="match status" value="1"/>
</dbReference>
<reference evidence="3" key="1">
    <citation type="journal article" date="2021" name="Proc. Natl. Acad. Sci. U.S.A.">
        <title>A Catalog of Tens of Thousands of Viruses from Human Metagenomes Reveals Hidden Associations with Chronic Diseases.</title>
        <authorList>
            <person name="Tisza M.J."/>
            <person name="Buck C.B."/>
        </authorList>
    </citation>
    <scope>NUCLEOTIDE SEQUENCE</scope>
    <source>
        <strain evidence="3">CtcK97</strain>
    </source>
</reference>
<keyword evidence="3" id="KW-0548">Nucleotidyltransferase</keyword>
<dbReference type="InterPro" id="IPR001387">
    <property type="entry name" value="Cro/C1-type_HTH"/>
</dbReference>
<dbReference type="GO" id="GO:0003677">
    <property type="term" value="F:DNA binding"/>
    <property type="evidence" value="ECO:0007669"/>
    <property type="project" value="InterPro"/>
</dbReference>
<dbReference type="SUPFAM" id="SSF47413">
    <property type="entry name" value="lambda repressor-like DNA-binding domains"/>
    <property type="match status" value="1"/>
</dbReference>
<feature type="domain" description="HTH cro/C1-type" evidence="2">
    <location>
        <begin position="157"/>
        <end position="205"/>
    </location>
</feature>
<organism evidence="3">
    <name type="scientific">Siphoviridae sp. ctcK97</name>
    <dbReference type="NCBI Taxonomy" id="2825571"/>
    <lineage>
        <taxon>Viruses</taxon>
        <taxon>Duplodnaviria</taxon>
        <taxon>Heunggongvirae</taxon>
        <taxon>Uroviricota</taxon>
        <taxon>Caudoviricetes</taxon>
    </lineage>
</organism>
<keyword evidence="1" id="KW-0472">Membrane</keyword>
<evidence type="ECO:0000256" key="1">
    <source>
        <dbReference type="SAM" id="Phobius"/>
    </source>
</evidence>
<keyword evidence="3" id="KW-0808">Transferase</keyword>
<dbReference type="GO" id="GO:0003968">
    <property type="term" value="F:RNA-directed RNA polymerase activity"/>
    <property type="evidence" value="ECO:0007669"/>
    <property type="project" value="UniProtKB-KW"/>
</dbReference>
<dbReference type="SMART" id="SM00530">
    <property type="entry name" value="HTH_XRE"/>
    <property type="match status" value="1"/>
</dbReference>